<keyword evidence="2" id="KW-1133">Transmembrane helix</keyword>
<accession>A0ABR8NRP5</accession>
<feature type="transmembrane region" description="Helical" evidence="2">
    <location>
        <begin position="325"/>
        <end position="350"/>
    </location>
</feature>
<evidence type="ECO:0000256" key="1">
    <source>
        <dbReference type="SAM" id="MobiDB-lite"/>
    </source>
</evidence>
<dbReference type="EMBL" id="JACXZS010000011">
    <property type="protein sequence ID" value="MBD3943112.1"/>
    <property type="molecule type" value="Genomic_DNA"/>
</dbReference>
<feature type="region of interest" description="Disordered" evidence="1">
    <location>
        <begin position="1"/>
        <end position="130"/>
    </location>
</feature>
<reference evidence="3 4" key="1">
    <citation type="submission" date="2020-09" db="EMBL/GenBank/DDBJ databases">
        <title>Isolation and identification of active actinomycetes.</title>
        <authorList>
            <person name="Li X."/>
        </authorList>
    </citation>
    <scope>NUCLEOTIDE SEQUENCE [LARGE SCALE GENOMIC DNA]</scope>
    <source>
        <strain evidence="3 4">NEAU-LLC</strain>
    </source>
</reference>
<evidence type="ECO:0000313" key="4">
    <source>
        <dbReference type="Proteomes" id="UP000598426"/>
    </source>
</evidence>
<keyword evidence="2" id="KW-0812">Transmembrane</keyword>
<feature type="compositionally biased region" description="Low complexity" evidence="1">
    <location>
        <begin position="18"/>
        <end position="77"/>
    </location>
</feature>
<gene>
    <name evidence="3" type="ORF">IF188_15570</name>
</gene>
<keyword evidence="4" id="KW-1185">Reference proteome</keyword>
<protein>
    <submittedName>
        <fullName evidence="3">ABC transporter</fullName>
    </submittedName>
</protein>
<feature type="transmembrane region" description="Helical" evidence="2">
    <location>
        <begin position="256"/>
        <end position="276"/>
    </location>
</feature>
<comment type="caution">
    <text evidence="3">The sequence shown here is derived from an EMBL/GenBank/DDBJ whole genome shotgun (WGS) entry which is preliminary data.</text>
</comment>
<evidence type="ECO:0000256" key="2">
    <source>
        <dbReference type="SAM" id="Phobius"/>
    </source>
</evidence>
<sequence>MSDPKSSYGEPVEEPGGVDDVVGRANEGLAEAEAAGRGVDAPAASGPDAAAGDATADAAGASDAGAGDADAVANADTSVEPDSAAGSSAEPVDASAEAPADATPAESVPSETAVGTTAAPDAAEPDPWDSAEAASLDIPAATPADTAVYASPADDAPTVVDAPVVAAPVADAPVITPSEPVVGEAAVVAAAQPIFVQAPEAPRPRGNRAAAGAIGLLAALAFAVLYLALGLGVRAIEGDVTGDNIGTSVVDALRTWSLWVPVVVFFLAFWLLGAIINRGRWGAWVIFGLLVGVAAYGGHILGALFQAPFWELTASEGSDLAESELLTPLAFGAFVIGRELTIWFGAWAAARAKRVTELNIEAQREYERTLEAGPQLVRP</sequence>
<feature type="compositionally biased region" description="Low complexity" evidence="1">
    <location>
        <begin position="87"/>
        <end position="107"/>
    </location>
</feature>
<evidence type="ECO:0000313" key="3">
    <source>
        <dbReference type="EMBL" id="MBD3943112.1"/>
    </source>
</evidence>
<feature type="transmembrane region" description="Helical" evidence="2">
    <location>
        <begin position="213"/>
        <end position="236"/>
    </location>
</feature>
<keyword evidence="2" id="KW-0472">Membrane</keyword>
<feature type="transmembrane region" description="Helical" evidence="2">
    <location>
        <begin position="283"/>
        <end position="305"/>
    </location>
</feature>
<dbReference type="Proteomes" id="UP000598426">
    <property type="component" value="Unassembled WGS sequence"/>
</dbReference>
<name>A0ABR8NRP5_9MICO</name>
<organism evidence="3 4">
    <name type="scientific">Microbacterium helvum</name>
    <dbReference type="NCBI Taxonomy" id="2773713"/>
    <lineage>
        <taxon>Bacteria</taxon>
        <taxon>Bacillati</taxon>
        <taxon>Actinomycetota</taxon>
        <taxon>Actinomycetes</taxon>
        <taxon>Micrococcales</taxon>
        <taxon>Microbacteriaceae</taxon>
        <taxon>Microbacterium</taxon>
    </lineage>
</organism>
<dbReference type="RefSeq" id="WP_191172726.1">
    <property type="nucleotide sequence ID" value="NZ_JACXZS010000011.1"/>
</dbReference>
<proteinExistence type="predicted"/>